<comment type="caution">
    <text evidence="1">The sequence shown here is derived from an EMBL/GenBank/DDBJ whole genome shotgun (WGS) entry which is preliminary data.</text>
</comment>
<keyword evidence="2" id="KW-1185">Reference proteome</keyword>
<dbReference type="AlphaFoldDB" id="A0A841HPA9"/>
<protein>
    <recommendedName>
        <fullName evidence="3">DUF3703 domain-containing protein</fullName>
    </recommendedName>
</protein>
<sequence>MRAPDAPQLLLHDERARSPLQWIEGTSRFSAGAHEMTGFSQRIRPHVDAELAAATKDEAAGRPHDAFRHLERAHVLGQASTAQHVRVHWEMFRWGWRQRDLGECAGQLLRIAGAATKTAIGLVPHGNTGGANISPFKRLPVSPELERVIQSARTDRS</sequence>
<evidence type="ECO:0000313" key="1">
    <source>
        <dbReference type="EMBL" id="MBB6094474.1"/>
    </source>
</evidence>
<dbReference type="Proteomes" id="UP000588068">
    <property type="component" value="Unassembled WGS sequence"/>
</dbReference>
<proteinExistence type="predicted"/>
<gene>
    <name evidence="1" type="ORF">HNQ60_003361</name>
</gene>
<dbReference type="Pfam" id="PF12487">
    <property type="entry name" value="DUF3703"/>
    <property type="match status" value="1"/>
</dbReference>
<dbReference type="EMBL" id="JACHHZ010000004">
    <property type="protein sequence ID" value="MBB6094474.1"/>
    <property type="molecule type" value="Genomic_DNA"/>
</dbReference>
<evidence type="ECO:0008006" key="3">
    <source>
        <dbReference type="Google" id="ProtNLM"/>
    </source>
</evidence>
<dbReference type="RefSeq" id="WP_221304249.1">
    <property type="nucleotide sequence ID" value="NZ_JACHHZ010000004.1"/>
</dbReference>
<dbReference type="InterPro" id="IPR022172">
    <property type="entry name" value="DUF3703"/>
</dbReference>
<organism evidence="1 2">
    <name type="scientific">Povalibacter uvarum</name>
    <dbReference type="NCBI Taxonomy" id="732238"/>
    <lineage>
        <taxon>Bacteria</taxon>
        <taxon>Pseudomonadati</taxon>
        <taxon>Pseudomonadota</taxon>
        <taxon>Gammaproteobacteria</taxon>
        <taxon>Steroidobacterales</taxon>
        <taxon>Steroidobacteraceae</taxon>
        <taxon>Povalibacter</taxon>
    </lineage>
</organism>
<name>A0A841HPA9_9GAMM</name>
<reference evidence="1 2" key="1">
    <citation type="submission" date="2020-08" db="EMBL/GenBank/DDBJ databases">
        <title>Genomic Encyclopedia of Type Strains, Phase IV (KMG-IV): sequencing the most valuable type-strain genomes for metagenomic binning, comparative biology and taxonomic classification.</title>
        <authorList>
            <person name="Goeker M."/>
        </authorList>
    </citation>
    <scope>NUCLEOTIDE SEQUENCE [LARGE SCALE GENOMIC DNA]</scope>
    <source>
        <strain evidence="1 2">DSM 26723</strain>
    </source>
</reference>
<evidence type="ECO:0000313" key="2">
    <source>
        <dbReference type="Proteomes" id="UP000588068"/>
    </source>
</evidence>
<accession>A0A841HPA9</accession>